<reference evidence="2 3" key="1">
    <citation type="submission" date="2021-02" db="EMBL/GenBank/DDBJ databases">
        <title>Complete genome of Desulfoluna sp. strain ASN36.</title>
        <authorList>
            <person name="Takahashi A."/>
            <person name="Kojima H."/>
            <person name="Fukui M."/>
        </authorList>
    </citation>
    <scope>NUCLEOTIDE SEQUENCE [LARGE SCALE GENOMIC DNA]</scope>
    <source>
        <strain evidence="2 3">ASN36</strain>
    </source>
</reference>
<evidence type="ECO:0000259" key="1">
    <source>
        <dbReference type="Pfam" id="PF00881"/>
    </source>
</evidence>
<feature type="domain" description="Nitroreductase" evidence="1">
    <location>
        <begin position="7"/>
        <end position="186"/>
    </location>
</feature>
<dbReference type="EMBL" id="AP024488">
    <property type="protein sequence ID" value="BCS99018.1"/>
    <property type="molecule type" value="Genomic_DNA"/>
</dbReference>
<protein>
    <submittedName>
        <fullName evidence="2">Nitroreductase</fullName>
    </submittedName>
</protein>
<name>A0ABN6FA10_9BACT</name>
<dbReference type="CDD" id="cd02137">
    <property type="entry name" value="MhqN-like"/>
    <property type="match status" value="1"/>
</dbReference>
<keyword evidence="3" id="KW-1185">Reference proteome</keyword>
<dbReference type="Gene3D" id="3.40.109.10">
    <property type="entry name" value="NADH Oxidase"/>
    <property type="match status" value="1"/>
</dbReference>
<dbReference type="PANTHER" id="PTHR43543">
    <property type="entry name" value="MALONIC SEMIALDEHYDE REDUCTASE RUTE-RELATED"/>
    <property type="match status" value="1"/>
</dbReference>
<evidence type="ECO:0000313" key="3">
    <source>
        <dbReference type="Proteomes" id="UP001320148"/>
    </source>
</evidence>
<dbReference type="InterPro" id="IPR029479">
    <property type="entry name" value="Nitroreductase"/>
</dbReference>
<dbReference type="Pfam" id="PF00881">
    <property type="entry name" value="Nitroreductase"/>
    <property type="match status" value="1"/>
</dbReference>
<gene>
    <name evidence="2" type="ORF">DSLASN_46500</name>
</gene>
<dbReference type="Proteomes" id="UP001320148">
    <property type="component" value="Chromosome"/>
</dbReference>
<organism evidence="2 3">
    <name type="scientific">Desulfoluna limicola</name>
    <dbReference type="NCBI Taxonomy" id="2810562"/>
    <lineage>
        <taxon>Bacteria</taxon>
        <taxon>Pseudomonadati</taxon>
        <taxon>Thermodesulfobacteriota</taxon>
        <taxon>Desulfobacteria</taxon>
        <taxon>Desulfobacterales</taxon>
        <taxon>Desulfolunaceae</taxon>
        <taxon>Desulfoluna</taxon>
    </lineage>
</organism>
<dbReference type="PANTHER" id="PTHR43543:SF1">
    <property type="entry name" value="MALONIC SEMIALDEHYDE REDUCTASE RUTE-RELATED"/>
    <property type="match status" value="1"/>
</dbReference>
<dbReference type="InterPro" id="IPR050461">
    <property type="entry name" value="Nitroreductase_HadB/RutE"/>
</dbReference>
<evidence type="ECO:0000313" key="2">
    <source>
        <dbReference type="EMBL" id="BCS99018.1"/>
    </source>
</evidence>
<dbReference type="RefSeq" id="WP_236890372.1">
    <property type="nucleotide sequence ID" value="NZ_AP024488.1"/>
</dbReference>
<proteinExistence type="predicted"/>
<dbReference type="SUPFAM" id="SSF55469">
    <property type="entry name" value="FMN-dependent nitroreductase-like"/>
    <property type="match status" value="1"/>
</dbReference>
<dbReference type="InterPro" id="IPR000415">
    <property type="entry name" value="Nitroreductase-like"/>
</dbReference>
<sequence>MEFSEVIATRRAVNHFDPNRDVPDALLRQVVEMAATTPSSFNLQPWSLMVLRDKEEKLRLQKQAMGQVKVSEAPVTLIVLADRKGWADECHFTEKNFQEMIKAGTMKEGQRDWFTKARTKLYGTTEESQLAFATKNTGFFAMTLMLSARSVGLHAHPMDGFSMEGVMKEFNIPDTYWVPLLMSVGYFNEDKELAPAKWRKTYDEIVVRFD</sequence>
<accession>A0ABN6FA10</accession>